<feature type="region of interest" description="Disordered" evidence="1">
    <location>
        <begin position="468"/>
        <end position="495"/>
    </location>
</feature>
<evidence type="ECO:0000313" key="3">
    <source>
        <dbReference type="Proteomes" id="UP000323560"/>
    </source>
</evidence>
<organism evidence="2 3">
    <name type="scientific">Gluconobacter thailandicus</name>
    <dbReference type="NCBI Taxonomy" id="257438"/>
    <lineage>
        <taxon>Bacteria</taxon>
        <taxon>Pseudomonadati</taxon>
        <taxon>Pseudomonadota</taxon>
        <taxon>Alphaproteobacteria</taxon>
        <taxon>Acetobacterales</taxon>
        <taxon>Acetobacteraceae</taxon>
        <taxon>Gluconobacter</taxon>
    </lineage>
</organism>
<protein>
    <submittedName>
        <fullName evidence="2">Phage portal protein</fullName>
    </submittedName>
</protein>
<reference evidence="2 3" key="1">
    <citation type="submission" date="2019-08" db="EMBL/GenBank/DDBJ databases">
        <title>Gluconobacter frateurii HD924 genome.</title>
        <authorList>
            <person name="Liu Y."/>
            <person name="Zhang P."/>
        </authorList>
    </citation>
    <scope>NUCLEOTIDE SEQUENCE [LARGE SCALE GENOMIC DNA]</scope>
    <source>
        <strain evidence="2 3">HD924</strain>
    </source>
</reference>
<accession>A0AAP9JIV1</accession>
<feature type="compositionally biased region" description="Polar residues" evidence="1">
    <location>
        <begin position="485"/>
        <end position="495"/>
    </location>
</feature>
<gene>
    <name evidence="2" type="ORF">FXF46_14330</name>
</gene>
<dbReference type="AlphaFoldDB" id="A0AAP9JIV1"/>
<dbReference type="Proteomes" id="UP000323560">
    <property type="component" value="Chromosome"/>
</dbReference>
<sequence>MDWLSLRSTYPNPKGQPERCGRLLALRRVLDGSQYDGIPNDFATERSGAGEYIPLSRRRPSVRTNMCRTVVEDSVSLLFGDTHWPSFVANSPETVEALTAFSSCAGLEQIFNQAAIQGSIGSVAVLAEVAENVPRLTLLDTAFLTPHWSADNGELTAVYERYTVKGRDLAAQGYVIPEDNMAVDYWWQRTWTVNDCEILTPWPVAAGAQGARDENRSVRHGLGFVPIVWIRNLGGCSDDPDGDCTFERAIDTVIEADYLLSQAGRGLKYGSDPTLVLKTGGMPGGPAREGGASSALTLPPEGDAKLLEINGNAAEAVLGHYRELRAIVLEQLHGNRAHADKISAAQSGRAMEMMCLPLIWLADRLRQSYGAGLCDLLRMICRFTHVVNGGLKIDGAAFTDLEPSGIGLHWPPWFAPTEPELLQLAQGLVTAVDGGLISNETACTIYSARIGIADAASEWAKISEELSKGTRVAKSAETTRKDSNSGKTLSHQVTA</sequence>
<evidence type="ECO:0000313" key="2">
    <source>
        <dbReference type="EMBL" id="QEH97295.1"/>
    </source>
</evidence>
<dbReference type="KEGG" id="gti:FXF46_14330"/>
<dbReference type="EMBL" id="CP043043">
    <property type="protein sequence ID" value="QEH97295.1"/>
    <property type="molecule type" value="Genomic_DNA"/>
</dbReference>
<proteinExistence type="predicted"/>
<dbReference type="RefSeq" id="WP_148620952.1">
    <property type="nucleotide sequence ID" value="NZ_CP043043.1"/>
</dbReference>
<evidence type="ECO:0000256" key="1">
    <source>
        <dbReference type="SAM" id="MobiDB-lite"/>
    </source>
</evidence>
<name>A0AAP9JIV1_GLUTH</name>